<accession>A0A5S9YA89</accession>
<reference evidence="2 3" key="1">
    <citation type="submission" date="2019-12" db="EMBL/GenBank/DDBJ databases">
        <authorList>
            <person name="Jiao W.-B."/>
            <person name="Schneeberger K."/>
        </authorList>
    </citation>
    <scope>NUCLEOTIDE SEQUENCE [LARGE SCALE GENOMIC DNA]</scope>
    <source>
        <strain evidence="3">cv. C24</strain>
    </source>
</reference>
<evidence type="ECO:0008006" key="4">
    <source>
        <dbReference type="Google" id="ProtNLM"/>
    </source>
</evidence>
<name>A0A5S9YA89_ARATH</name>
<dbReference type="AlphaFoldDB" id="A0A5S9YA89"/>
<evidence type="ECO:0000313" key="2">
    <source>
        <dbReference type="EMBL" id="CAA0406828.1"/>
    </source>
</evidence>
<dbReference type="Proteomes" id="UP000434276">
    <property type="component" value="Unassembled WGS sequence"/>
</dbReference>
<protein>
    <recommendedName>
        <fullName evidence="4">Transposase MuDR plant domain-containing protein</fullName>
    </recommendedName>
</protein>
<dbReference type="OrthoDB" id="1058573at2759"/>
<gene>
    <name evidence="2" type="ORF">C24_LOCUS24175</name>
</gene>
<feature type="compositionally biased region" description="Low complexity" evidence="1">
    <location>
        <begin position="73"/>
        <end position="82"/>
    </location>
</feature>
<feature type="region of interest" description="Disordered" evidence="1">
    <location>
        <begin position="56"/>
        <end position="90"/>
    </location>
</feature>
<evidence type="ECO:0000313" key="3">
    <source>
        <dbReference type="Proteomes" id="UP000434276"/>
    </source>
</evidence>
<proteinExistence type="predicted"/>
<evidence type="ECO:0000256" key="1">
    <source>
        <dbReference type="SAM" id="MobiDB-lite"/>
    </source>
</evidence>
<organism evidence="2 3">
    <name type="scientific">Arabidopsis thaliana</name>
    <name type="common">Mouse-ear cress</name>
    <dbReference type="NCBI Taxonomy" id="3702"/>
    <lineage>
        <taxon>Eukaryota</taxon>
        <taxon>Viridiplantae</taxon>
        <taxon>Streptophyta</taxon>
        <taxon>Embryophyta</taxon>
        <taxon>Tracheophyta</taxon>
        <taxon>Spermatophyta</taxon>
        <taxon>Magnoliopsida</taxon>
        <taxon>eudicotyledons</taxon>
        <taxon>Gunneridae</taxon>
        <taxon>Pentapetalae</taxon>
        <taxon>rosids</taxon>
        <taxon>malvids</taxon>
        <taxon>Brassicales</taxon>
        <taxon>Brassicaceae</taxon>
        <taxon>Camelineae</taxon>
        <taxon>Arabidopsis</taxon>
    </lineage>
</organism>
<sequence length="220" mass="25063">MICIELLVFEKGKFQIDLIGRYPFIVQQQMVKYMCLPVVDDCSLVTMLESPLANTANQATRKRSRTEDDNVDADVNASVKDNTPGQSGFSHSVSKQLIFSSLWLDECELQVGMRFRDKYELEKAVELYSNRRQRDYTAFLSKFVCKKYCGWALIVAKTESNGFEIIEHTGPHSCKPVDLSSDFLADEIECLIKAQPSLSITELNKWVKDEFGYTVSHSSM</sequence>
<dbReference type="EMBL" id="CACSHJ010000096">
    <property type="protein sequence ID" value="CAA0406828.1"/>
    <property type="molecule type" value="Genomic_DNA"/>
</dbReference>